<accession>A0ABV4DR76</accession>
<organism evidence="7 8">
    <name type="scientific">Ligilactobacillus faecis</name>
    <dbReference type="NCBI Taxonomy" id="762833"/>
    <lineage>
        <taxon>Bacteria</taxon>
        <taxon>Bacillati</taxon>
        <taxon>Bacillota</taxon>
        <taxon>Bacilli</taxon>
        <taxon>Lactobacillales</taxon>
        <taxon>Lactobacillaceae</taxon>
        <taxon>Ligilactobacillus</taxon>
    </lineage>
</organism>
<dbReference type="RefSeq" id="WP_369942905.1">
    <property type="nucleotide sequence ID" value="NZ_JBCLUF010000036.1"/>
</dbReference>
<feature type="transmembrane region" description="Helical" evidence="6">
    <location>
        <begin position="162"/>
        <end position="181"/>
    </location>
</feature>
<dbReference type="PANTHER" id="PTHR30250">
    <property type="entry name" value="PST FAMILY PREDICTED COLANIC ACID TRANSPORTER"/>
    <property type="match status" value="1"/>
</dbReference>
<keyword evidence="8" id="KW-1185">Reference proteome</keyword>
<comment type="caution">
    <text evidence="7">The sequence shown here is derived from an EMBL/GenBank/DDBJ whole genome shotgun (WGS) entry which is preliminary data.</text>
</comment>
<dbReference type="Pfam" id="PF01943">
    <property type="entry name" value="Polysacc_synt"/>
    <property type="match status" value="1"/>
</dbReference>
<protein>
    <submittedName>
        <fullName evidence="7">Polysaccharide biosynthesis protein</fullName>
    </submittedName>
</protein>
<keyword evidence="5 6" id="KW-0472">Membrane</keyword>
<evidence type="ECO:0000256" key="1">
    <source>
        <dbReference type="ARBA" id="ARBA00004651"/>
    </source>
</evidence>
<feature type="transmembrane region" description="Helical" evidence="6">
    <location>
        <begin position="444"/>
        <end position="464"/>
    </location>
</feature>
<feature type="transmembrane region" description="Helical" evidence="6">
    <location>
        <begin position="187"/>
        <end position="210"/>
    </location>
</feature>
<keyword evidence="4 6" id="KW-1133">Transmembrane helix</keyword>
<feature type="transmembrane region" description="Helical" evidence="6">
    <location>
        <begin position="53"/>
        <end position="70"/>
    </location>
</feature>
<feature type="transmembrane region" description="Helical" evidence="6">
    <location>
        <begin position="383"/>
        <end position="404"/>
    </location>
</feature>
<evidence type="ECO:0000313" key="8">
    <source>
        <dbReference type="Proteomes" id="UP001565236"/>
    </source>
</evidence>
<name>A0ABV4DR76_9LACO</name>
<dbReference type="InterPro" id="IPR050833">
    <property type="entry name" value="Poly_Biosynth_Transport"/>
</dbReference>
<evidence type="ECO:0000256" key="5">
    <source>
        <dbReference type="ARBA" id="ARBA00023136"/>
    </source>
</evidence>
<keyword evidence="3 6" id="KW-0812">Transmembrane</keyword>
<dbReference type="PIRSF" id="PIRSF038958">
    <property type="entry name" value="PG_synth_SpoVB"/>
    <property type="match status" value="1"/>
</dbReference>
<evidence type="ECO:0000256" key="6">
    <source>
        <dbReference type="SAM" id="Phobius"/>
    </source>
</evidence>
<keyword evidence="2" id="KW-1003">Cell membrane</keyword>
<dbReference type="Proteomes" id="UP001565236">
    <property type="component" value="Unassembled WGS sequence"/>
</dbReference>
<dbReference type="InterPro" id="IPR024923">
    <property type="entry name" value="PG_synth_SpoVB"/>
</dbReference>
<dbReference type="InterPro" id="IPR002797">
    <property type="entry name" value="Polysacc_synth"/>
</dbReference>
<evidence type="ECO:0000256" key="3">
    <source>
        <dbReference type="ARBA" id="ARBA00022692"/>
    </source>
</evidence>
<dbReference type="PANTHER" id="PTHR30250:SF29">
    <property type="entry name" value="POLYSACCHARIDE BIOSYNTHESIS PROTEIN C-TERMINAL DOMAIN-CONTAINING PROTEIN"/>
    <property type="match status" value="1"/>
</dbReference>
<evidence type="ECO:0000313" key="7">
    <source>
        <dbReference type="EMBL" id="MEY8662964.1"/>
    </source>
</evidence>
<evidence type="ECO:0000256" key="2">
    <source>
        <dbReference type="ARBA" id="ARBA00022475"/>
    </source>
</evidence>
<gene>
    <name evidence="7" type="ORF">AALT52_08690</name>
</gene>
<feature type="transmembrane region" description="Helical" evidence="6">
    <location>
        <begin position="121"/>
        <end position="141"/>
    </location>
</feature>
<feature type="transmembrane region" description="Helical" evidence="6">
    <location>
        <begin position="476"/>
        <end position="498"/>
    </location>
</feature>
<proteinExistence type="predicted"/>
<feature type="transmembrane region" description="Helical" evidence="6">
    <location>
        <begin position="231"/>
        <end position="251"/>
    </location>
</feature>
<dbReference type="CDD" id="cd13124">
    <property type="entry name" value="MATE_SpoVB_like"/>
    <property type="match status" value="1"/>
</dbReference>
<reference evidence="7 8" key="1">
    <citation type="submission" date="2024-03" db="EMBL/GenBank/DDBJ databases">
        <title>Mouse gut bacterial collection (mGBC) of GemPharmatech.</title>
        <authorList>
            <person name="He Y."/>
            <person name="Dong L."/>
            <person name="Wu D."/>
            <person name="Gao X."/>
            <person name="Lin Z."/>
        </authorList>
    </citation>
    <scope>NUCLEOTIDE SEQUENCE [LARGE SCALE GENOMIC DNA]</scope>
    <source>
        <strain evidence="7 8">15-30</strain>
    </source>
</reference>
<feature type="transmembrane region" description="Helical" evidence="6">
    <location>
        <begin position="90"/>
        <end position="109"/>
    </location>
</feature>
<feature type="transmembrane region" description="Helical" evidence="6">
    <location>
        <begin position="351"/>
        <end position="371"/>
    </location>
</feature>
<sequence length="531" mass="58578">MRMKNEQVKKTMKGALILSVASLIAKILSAVYRIPFENIVGNTGFYVYQQVYPLYGIGMTFALTGFPVYISKLVAEKRSEAEKLRLVQQLFVILCVFSVLTFSGLRIFAPLIAKAMGDLKLAGLIKSIAWMLLFMPFLAVGRGYYQGTFNMVKTAVSQVTEQFVRVGLIILAALLFARLDWSLYKMGALAMFASSVGAFVACLSFVGFYRKKFFKRVKAPQTSYLALTEKLFTDGLILCLFASMMVLLQLIDSFTVVRGLFSNGFLPADAKNIKGIYDRAQPLVQLGMVLAVGFSSTLLPTLSHALQQKKLAEFRRISSVMLRVSIAMAVAATFGMIVLMPQINTLLFGDAHLSLTLSVYALSIIFITVIGTYNSILQSLNQFLITVFGLILALVGKLILNVWLIGRLNIMGASLATVISLIVALGWILAFIPDLVKGLFKTGYFWIKLALATGLMYGSVWLLLRLLGPLFGTGRLECLCLVFLGALLGASVFLVVALSSKLFSVREWLLLPGGRKILSLWQNILRKKESK</sequence>
<comment type="subcellular location">
    <subcellularLocation>
        <location evidence="1">Cell membrane</location>
        <topology evidence="1">Multi-pass membrane protein</topology>
    </subcellularLocation>
</comment>
<feature type="transmembrane region" description="Helical" evidence="6">
    <location>
        <begin position="320"/>
        <end position="339"/>
    </location>
</feature>
<feature type="transmembrane region" description="Helical" evidence="6">
    <location>
        <begin position="282"/>
        <end position="299"/>
    </location>
</feature>
<feature type="transmembrane region" description="Helical" evidence="6">
    <location>
        <begin position="410"/>
        <end position="432"/>
    </location>
</feature>
<evidence type="ECO:0000256" key="4">
    <source>
        <dbReference type="ARBA" id="ARBA00022989"/>
    </source>
</evidence>
<dbReference type="EMBL" id="JBCLUF010000036">
    <property type="protein sequence ID" value="MEY8662964.1"/>
    <property type="molecule type" value="Genomic_DNA"/>
</dbReference>